<comment type="caution">
    <text evidence="2">The sequence shown here is derived from an EMBL/GenBank/DDBJ whole genome shotgun (WGS) entry which is preliminary data.</text>
</comment>
<sequence>MPEASTFTGGVAYQKLQKTSPFHSVIFIAYRASPTGGLFEARIGIPTEGLAIGNAWADDIKLDLSMPATTNSITKAAPASSHSADELGIQLRRPSKRTAQP</sequence>
<evidence type="ECO:0000256" key="1">
    <source>
        <dbReference type="SAM" id="MobiDB-lite"/>
    </source>
</evidence>
<protein>
    <submittedName>
        <fullName evidence="2">Uncharacterized protein</fullName>
    </submittedName>
</protein>
<name>C6R9N0_9CORY</name>
<dbReference type="Proteomes" id="UP000004384">
    <property type="component" value="Unassembled WGS sequence"/>
</dbReference>
<dbReference type="EMBL" id="ACVP01000020">
    <property type="protein sequence ID" value="EET77387.1"/>
    <property type="molecule type" value="Genomic_DNA"/>
</dbReference>
<gene>
    <name evidence="2" type="ORF">CORTU0001_0597</name>
</gene>
<accession>C6R9N0</accession>
<evidence type="ECO:0000313" key="3">
    <source>
        <dbReference type="Proteomes" id="UP000004384"/>
    </source>
</evidence>
<dbReference type="AlphaFoldDB" id="C6R9N0"/>
<evidence type="ECO:0000313" key="2">
    <source>
        <dbReference type="EMBL" id="EET77387.1"/>
    </source>
</evidence>
<reference evidence="2 3" key="1">
    <citation type="submission" date="2009-06" db="EMBL/GenBank/DDBJ databases">
        <authorList>
            <person name="Dodson R."/>
            <person name="Sebastian Y."/>
            <person name="Madupu R."/>
            <person name="Durkin A.S."/>
            <person name="Torralba M."/>
            <person name="Methe B."/>
            <person name="Sutton G.G."/>
            <person name="Strausberg R.L."/>
            <person name="Nelson K.E."/>
        </authorList>
    </citation>
    <scope>NUCLEOTIDE SEQUENCE [LARGE SCALE GENOMIC DNA]</scope>
    <source>
        <strain evidence="2 3">SK141</strain>
    </source>
</reference>
<proteinExistence type="predicted"/>
<organism evidence="2 3">
    <name type="scientific">Corynebacterium tuberculostearicum SK141</name>
    <dbReference type="NCBI Taxonomy" id="553206"/>
    <lineage>
        <taxon>Bacteria</taxon>
        <taxon>Bacillati</taxon>
        <taxon>Actinomycetota</taxon>
        <taxon>Actinomycetes</taxon>
        <taxon>Mycobacteriales</taxon>
        <taxon>Corynebacteriaceae</taxon>
        <taxon>Corynebacterium</taxon>
    </lineage>
</organism>
<feature type="region of interest" description="Disordered" evidence="1">
    <location>
        <begin position="73"/>
        <end position="101"/>
    </location>
</feature>